<dbReference type="EMBL" id="CAJNOQ010019491">
    <property type="protein sequence ID" value="CAF1451273.1"/>
    <property type="molecule type" value="Genomic_DNA"/>
</dbReference>
<gene>
    <name evidence="1" type="ORF">GPM918_LOCUS34746</name>
    <name evidence="2" type="ORF">SRO942_LOCUS35451</name>
</gene>
<sequence>KSLRFIEYSDLIVRRNTHESTMLDLRLQKLKRQKTMFIHHYNQDIQQKRLELEQFLKSLEPLDQHDDSGDDEIVDMVPQSRLSRLSRQSTTTFKDNPMSFYSIKLRNASAPVRSYRTSSMPKVSLDIRPNTTVENRRLASAHFLRNKSALSVFKDITLRPPCKNILDMLVLVKNNDMNEKPIYSNNYLRKWSRQNIRRFVS</sequence>
<evidence type="ECO:0000313" key="1">
    <source>
        <dbReference type="EMBL" id="CAF1451273.1"/>
    </source>
</evidence>
<feature type="non-terminal residue" evidence="1">
    <location>
        <position position="1"/>
    </location>
</feature>
<dbReference type="Proteomes" id="UP000663829">
    <property type="component" value="Unassembled WGS sequence"/>
</dbReference>
<dbReference type="AlphaFoldDB" id="A0A815PLR7"/>
<reference evidence="1" key="1">
    <citation type="submission" date="2021-02" db="EMBL/GenBank/DDBJ databases">
        <authorList>
            <person name="Nowell W R."/>
        </authorList>
    </citation>
    <scope>NUCLEOTIDE SEQUENCE</scope>
</reference>
<keyword evidence="3" id="KW-1185">Reference proteome</keyword>
<name>A0A815PLR7_9BILA</name>
<dbReference type="EMBL" id="CAJOBC010084938">
    <property type="protein sequence ID" value="CAF4324499.1"/>
    <property type="molecule type" value="Genomic_DNA"/>
</dbReference>
<protein>
    <submittedName>
        <fullName evidence="1">Uncharacterized protein</fullName>
    </submittedName>
</protein>
<comment type="caution">
    <text evidence="1">The sequence shown here is derived from an EMBL/GenBank/DDBJ whole genome shotgun (WGS) entry which is preliminary data.</text>
</comment>
<accession>A0A815PLR7</accession>
<dbReference type="Proteomes" id="UP000681722">
    <property type="component" value="Unassembled WGS sequence"/>
</dbReference>
<proteinExistence type="predicted"/>
<evidence type="ECO:0000313" key="2">
    <source>
        <dbReference type="EMBL" id="CAF4324499.1"/>
    </source>
</evidence>
<organism evidence="1 3">
    <name type="scientific">Didymodactylos carnosus</name>
    <dbReference type="NCBI Taxonomy" id="1234261"/>
    <lineage>
        <taxon>Eukaryota</taxon>
        <taxon>Metazoa</taxon>
        <taxon>Spiralia</taxon>
        <taxon>Gnathifera</taxon>
        <taxon>Rotifera</taxon>
        <taxon>Eurotatoria</taxon>
        <taxon>Bdelloidea</taxon>
        <taxon>Philodinida</taxon>
        <taxon>Philodinidae</taxon>
        <taxon>Didymodactylos</taxon>
    </lineage>
</organism>
<dbReference type="OrthoDB" id="10000089at2759"/>
<evidence type="ECO:0000313" key="3">
    <source>
        <dbReference type="Proteomes" id="UP000663829"/>
    </source>
</evidence>